<dbReference type="Proteomes" id="UP000188181">
    <property type="component" value="Chromosome"/>
</dbReference>
<keyword evidence="3" id="KW-1185">Reference proteome</keyword>
<evidence type="ECO:0000313" key="3">
    <source>
        <dbReference type="Proteomes" id="UP000188181"/>
    </source>
</evidence>
<dbReference type="KEGG" id="pbas:SMSP2_01484"/>
<dbReference type="RefSeq" id="WP_186804633.1">
    <property type="nucleotide sequence ID" value="NZ_CP019646.1"/>
</dbReference>
<gene>
    <name evidence="2" type="ORF">SMSP2_01484</name>
</gene>
<evidence type="ECO:0000313" key="2">
    <source>
        <dbReference type="EMBL" id="AQQ71119.1"/>
    </source>
</evidence>
<feature type="domain" description="Glycoside hydrolase 123 catalytic" evidence="1">
    <location>
        <begin position="209"/>
        <end position="563"/>
    </location>
</feature>
<proteinExistence type="predicted"/>
<accession>A0A1Q2MEP0</accession>
<organism evidence="2 3">
    <name type="scientific">Limihaloglobus sulfuriphilus</name>
    <dbReference type="NCBI Taxonomy" id="1851148"/>
    <lineage>
        <taxon>Bacteria</taxon>
        <taxon>Pseudomonadati</taxon>
        <taxon>Planctomycetota</taxon>
        <taxon>Phycisphaerae</taxon>
        <taxon>Sedimentisphaerales</taxon>
        <taxon>Sedimentisphaeraceae</taxon>
        <taxon>Limihaloglobus</taxon>
    </lineage>
</organism>
<dbReference type="STRING" id="1851148.SMSP2_01484"/>
<protein>
    <recommendedName>
        <fullName evidence="1">Glycoside hydrolase 123 catalytic domain-containing protein</fullName>
    </recommendedName>
</protein>
<dbReference type="AlphaFoldDB" id="A0A1Q2MEP0"/>
<dbReference type="Pfam" id="PF13320">
    <property type="entry name" value="GH123_cat"/>
    <property type="match status" value="1"/>
</dbReference>
<sequence>MTKRYCSIFWVIFFLSIPCLAGMEFYQVETCEFVYNDVQPEPLFYMEPISTPRNSRLAMQFVIISERNIDSKLTVNEVKTDQGELFNGSFDIYSVILVPVEANSNSNGTQAGKPAQGPNKVYLAREAPFEVFEPAFEQRNITLNKDQKSVLLIDAAIPADCKPGIYRGRVIISSSQQEAASCGFSFRVHKAVMPESYALKTSHWLTVEPENLTRNTPPESWSQEHWQLIKNSAQKLYDFGDRNVTFPTIYGQKPVIQTFVDAEGRYSFDYSMFDKWMELFLSIGYEKIECLCFSGHWITPLDNIYAVNTVDGKKEMVFPKGYCTTAWSDYSDKYEWPESRDKFAASEEYREKVAEFGAFIEEFLKSTYKHISEKGWKDVYIQQLIDEPRTVSDYAYLSNIARRCMPDIKISNAIHAYGVDDYEQFSPLVDKWIMESNLVLKPKTRSLIEKRESEGKETGIYLLANNLKMPNRLLDKPLIDNRALGWILYEYGLESYIHWAGNNYRGADPYKTSVGPVPGGSQTPGHPVGCNWIFYPGDNGLTPSMRAFAFREGLTDYTLLKLLENTNPDAARSLSSRITESLTAFQGSSRAYHIARRDLLEILDSE</sequence>
<dbReference type="EMBL" id="CP019646">
    <property type="protein sequence ID" value="AQQ71119.1"/>
    <property type="molecule type" value="Genomic_DNA"/>
</dbReference>
<name>A0A1Q2MEP0_9BACT</name>
<reference evidence="3" key="1">
    <citation type="submission" date="2017-02" db="EMBL/GenBank/DDBJ databases">
        <title>Comparative genomics and description of representatives of a novel lineage of planctomycetes thriving in anoxic sediments.</title>
        <authorList>
            <person name="Spring S."/>
            <person name="Bunk B."/>
            <person name="Sproer C."/>
        </authorList>
    </citation>
    <scope>NUCLEOTIDE SEQUENCE [LARGE SCALE GENOMIC DNA]</scope>
    <source>
        <strain evidence="3">SM-Chi-D1</strain>
    </source>
</reference>
<dbReference type="InterPro" id="IPR025150">
    <property type="entry name" value="GH123_cat"/>
</dbReference>
<evidence type="ECO:0000259" key="1">
    <source>
        <dbReference type="Pfam" id="PF13320"/>
    </source>
</evidence>